<accession>A0A8E2E2E2</accession>
<evidence type="ECO:0000313" key="2">
    <source>
        <dbReference type="EMBL" id="OCK76126.1"/>
    </source>
</evidence>
<evidence type="ECO:0000313" key="3">
    <source>
        <dbReference type="Proteomes" id="UP000250266"/>
    </source>
</evidence>
<dbReference type="OrthoDB" id="20872at2759"/>
<keyword evidence="3" id="KW-1185">Reference proteome</keyword>
<organism evidence="2 3">
    <name type="scientific">Lepidopterella palustris CBS 459.81</name>
    <dbReference type="NCBI Taxonomy" id="1314670"/>
    <lineage>
        <taxon>Eukaryota</taxon>
        <taxon>Fungi</taxon>
        <taxon>Dikarya</taxon>
        <taxon>Ascomycota</taxon>
        <taxon>Pezizomycotina</taxon>
        <taxon>Dothideomycetes</taxon>
        <taxon>Pleosporomycetidae</taxon>
        <taxon>Mytilinidiales</taxon>
        <taxon>Argynnaceae</taxon>
        <taxon>Lepidopterella</taxon>
    </lineage>
</organism>
<dbReference type="EMBL" id="KV745240">
    <property type="protein sequence ID" value="OCK76126.1"/>
    <property type="molecule type" value="Genomic_DNA"/>
</dbReference>
<dbReference type="AlphaFoldDB" id="A0A8E2E2E2"/>
<dbReference type="Proteomes" id="UP000250266">
    <property type="component" value="Unassembled WGS sequence"/>
</dbReference>
<sequence>MDGLSGAASVIAVIDMSAKVASLCFKYSVEVKHAKEDIDRLHQKAKAISNVLEKLQRLLDKQDKSQLSTTRKLLDPL</sequence>
<name>A0A8E2E2E2_9PEZI</name>
<proteinExistence type="predicted"/>
<protein>
    <recommendedName>
        <fullName evidence="4">Fungal N-terminal domain-containing protein</fullName>
    </recommendedName>
</protein>
<evidence type="ECO:0000256" key="1">
    <source>
        <dbReference type="SAM" id="Coils"/>
    </source>
</evidence>
<keyword evidence="1" id="KW-0175">Coiled coil</keyword>
<evidence type="ECO:0008006" key="4">
    <source>
        <dbReference type="Google" id="ProtNLM"/>
    </source>
</evidence>
<reference evidence="2 3" key="1">
    <citation type="journal article" date="2016" name="Nat. Commun.">
        <title>Ectomycorrhizal ecology is imprinted in the genome of the dominant symbiotic fungus Cenococcum geophilum.</title>
        <authorList>
            <consortium name="DOE Joint Genome Institute"/>
            <person name="Peter M."/>
            <person name="Kohler A."/>
            <person name="Ohm R.A."/>
            <person name="Kuo A."/>
            <person name="Krutzmann J."/>
            <person name="Morin E."/>
            <person name="Arend M."/>
            <person name="Barry K.W."/>
            <person name="Binder M."/>
            <person name="Choi C."/>
            <person name="Clum A."/>
            <person name="Copeland A."/>
            <person name="Grisel N."/>
            <person name="Haridas S."/>
            <person name="Kipfer T."/>
            <person name="LaButti K."/>
            <person name="Lindquist E."/>
            <person name="Lipzen A."/>
            <person name="Maire R."/>
            <person name="Meier B."/>
            <person name="Mihaltcheva S."/>
            <person name="Molinier V."/>
            <person name="Murat C."/>
            <person name="Poggeler S."/>
            <person name="Quandt C.A."/>
            <person name="Sperisen C."/>
            <person name="Tritt A."/>
            <person name="Tisserant E."/>
            <person name="Crous P.W."/>
            <person name="Henrissat B."/>
            <person name="Nehls U."/>
            <person name="Egli S."/>
            <person name="Spatafora J.W."/>
            <person name="Grigoriev I.V."/>
            <person name="Martin F.M."/>
        </authorList>
    </citation>
    <scope>NUCLEOTIDE SEQUENCE [LARGE SCALE GENOMIC DNA]</scope>
    <source>
        <strain evidence="2 3">CBS 459.81</strain>
    </source>
</reference>
<feature type="coiled-coil region" evidence="1">
    <location>
        <begin position="31"/>
        <end position="58"/>
    </location>
</feature>
<gene>
    <name evidence="2" type="ORF">K432DRAFT_385677</name>
</gene>